<evidence type="ECO:0000313" key="1">
    <source>
        <dbReference type="EMBL" id="WHX51609.1"/>
    </source>
</evidence>
<dbReference type="KEGG" id="pwn:QNH46_24280"/>
<organism evidence="1 2">
    <name type="scientific">Paenibacillus woosongensis</name>
    <dbReference type="NCBI Taxonomy" id="307580"/>
    <lineage>
        <taxon>Bacteria</taxon>
        <taxon>Bacillati</taxon>
        <taxon>Bacillota</taxon>
        <taxon>Bacilli</taxon>
        <taxon>Bacillales</taxon>
        <taxon>Paenibacillaceae</taxon>
        <taxon>Paenibacillus</taxon>
    </lineage>
</organism>
<dbReference type="EMBL" id="CP126084">
    <property type="protein sequence ID" value="WHX51609.1"/>
    <property type="molecule type" value="Genomic_DNA"/>
</dbReference>
<name>A0AA95L2M1_9BACL</name>
<evidence type="ECO:0000313" key="2">
    <source>
        <dbReference type="Proteomes" id="UP001177943"/>
    </source>
</evidence>
<accession>A0AA95L2M1</accession>
<dbReference type="RefSeq" id="WP_283928543.1">
    <property type="nucleotide sequence ID" value="NZ_CP126084.1"/>
</dbReference>
<sequence length="156" mass="18080">MGRRLKHVKENDLAHGQWERWLREEVDIHPRVAQMHMKVAETPGLKTRTSSQMGLDALYLIATLPPEERTREHTLKSGVTKTVDEMTVRELREVKAALKKERERGNKRKYAHRKRKLTTNWSAALLAQCATRLRKLNTLRFAKKTQTHGGHPRACA</sequence>
<reference evidence="1" key="1">
    <citation type="submission" date="2023-05" db="EMBL/GenBank/DDBJ databases">
        <title>Comparative genomics of Bacillaceae isolates and their secondary metabolite potential.</title>
        <authorList>
            <person name="Song L."/>
            <person name="Nielsen L.J."/>
            <person name="Mohite O."/>
            <person name="Xu X."/>
            <person name="Weber T."/>
            <person name="Kovacs A.T."/>
        </authorList>
    </citation>
    <scope>NUCLEOTIDE SEQUENCE</scope>
    <source>
        <strain evidence="1">B2_4</strain>
    </source>
</reference>
<proteinExistence type="predicted"/>
<dbReference type="InterPro" id="IPR021451">
    <property type="entry name" value="DUF3102"/>
</dbReference>
<gene>
    <name evidence="1" type="ORF">QNH46_24280</name>
</gene>
<dbReference type="Pfam" id="PF11300">
    <property type="entry name" value="DUF3102"/>
    <property type="match status" value="1"/>
</dbReference>
<dbReference type="AlphaFoldDB" id="A0AA95L2M1"/>
<dbReference type="Proteomes" id="UP001177943">
    <property type="component" value="Chromosome"/>
</dbReference>
<protein>
    <submittedName>
        <fullName evidence="1">DUF3102 domain-containing protein</fullName>
    </submittedName>
</protein>